<dbReference type="RefSeq" id="WP_093392478.1">
    <property type="nucleotide sequence ID" value="NZ_FOUU01000001.1"/>
</dbReference>
<dbReference type="SUPFAM" id="SSF53474">
    <property type="entry name" value="alpha/beta-Hydrolases"/>
    <property type="match status" value="1"/>
</dbReference>
<evidence type="ECO:0000259" key="1">
    <source>
        <dbReference type="Pfam" id="PF12146"/>
    </source>
</evidence>
<dbReference type="PANTHER" id="PTHR11614">
    <property type="entry name" value="PHOSPHOLIPASE-RELATED"/>
    <property type="match status" value="1"/>
</dbReference>
<reference evidence="2 3" key="1">
    <citation type="submission" date="2016-10" db="EMBL/GenBank/DDBJ databases">
        <authorList>
            <person name="de Groot N.N."/>
        </authorList>
    </citation>
    <scope>NUCLEOTIDE SEQUENCE [LARGE SCALE GENOMIC DNA]</scope>
    <source>
        <strain evidence="2 3">DSM 9990</strain>
    </source>
</reference>
<dbReference type="InterPro" id="IPR029058">
    <property type="entry name" value="AB_hydrolase_fold"/>
</dbReference>
<organism evidence="2 3">
    <name type="scientific">Thermodesulforhabdus norvegica</name>
    <dbReference type="NCBI Taxonomy" id="39841"/>
    <lineage>
        <taxon>Bacteria</taxon>
        <taxon>Pseudomonadati</taxon>
        <taxon>Thermodesulfobacteriota</taxon>
        <taxon>Syntrophobacteria</taxon>
        <taxon>Syntrophobacterales</taxon>
        <taxon>Thermodesulforhabdaceae</taxon>
        <taxon>Thermodesulforhabdus</taxon>
    </lineage>
</organism>
<evidence type="ECO:0000313" key="2">
    <source>
        <dbReference type="EMBL" id="SFM39398.1"/>
    </source>
</evidence>
<dbReference type="InterPro" id="IPR022742">
    <property type="entry name" value="Hydrolase_4"/>
</dbReference>
<dbReference type="STRING" id="39841.SAMN05660836_00036"/>
<feature type="domain" description="Serine aminopeptidase S33" evidence="1">
    <location>
        <begin position="33"/>
        <end position="150"/>
    </location>
</feature>
<protein>
    <submittedName>
        <fullName evidence="2">Lysophospholipase, alpha-beta hydrolase superfamily</fullName>
    </submittedName>
</protein>
<evidence type="ECO:0000313" key="3">
    <source>
        <dbReference type="Proteomes" id="UP000199611"/>
    </source>
</evidence>
<dbReference type="OrthoDB" id="9813296at2"/>
<dbReference type="AlphaFoldDB" id="A0A1I4QH46"/>
<keyword evidence="2" id="KW-0378">Hydrolase</keyword>
<keyword evidence="3" id="KW-1185">Reference proteome</keyword>
<dbReference type="InterPro" id="IPR051044">
    <property type="entry name" value="MAG_DAG_Lipase"/>
</dbReference>
<dbReference type="EMBL" id="FOUU01000001">
    <property type="protein sequence ID" value="SFM39398.1"/>
    <property type="molecule type" value="Genomic_DNA"/>
</dbReference>
<proteinExistence type="predicted"/>
<gene>
    <name evidence="2" type="ORF">SAMN05660836_00036</name>
</gene>
<accession>A0A1I4QH46</accession>
<dbReference type="Pfam" id="PF12146">
    <property type="entry name" value="Hydrolase_4"/>
    <property type="match status" value="1"/>
</dbReference>
<sequence length="254" mass="28333">MRRNPDSRSPVIESFFVDDMIPVVFHRPPRGFPEGIVLCLHGLLSHKDSAKFVQICNEAAIRGFLAVRFDQAGAGENRMPLLDGLIPDRLRSIDRVMGFVRKSAGDLPVFLLGSSLGGYLAFLYAAQNRRIQALASWAAPFDVHPVAEVVKERFAVPLGRPMSLGDVPEMGSTSKALIIHGRADNVVPPDEGYRIYEKIGFPKKLVFVHGADHRFLHERGRLLAIRLSLEWFRSANFLCRDAPPSFMNDNNGGW</sequence>
<dbReference type="Gene3D" id="3.40.50.1820">
    <property type="entry name" value="alpha/beta hydrolase"/>
    <property type="match status" value="1"/>
</dbReference>
<dbReference type="GO" id="GO:0016787">
    <property type="term" value="F:hydrolase activity"/>
    <property type="evidence" value="ECO:0007669"/>
    <property type="project" value="UniProtKB-KW"/>
</dbReference>
<name>A0A1I4QH46_9BACT</name>
<dbReference type="Proteomes" id="UP000199611">
    <property type="component" value="Unassembled WGS sequence"/>
</dbReference>